<dbReference type="Pfam" id="PF13385">
    <property type="entry name" value="Laminin_G_3"/>
    <property type="match status" value="1"/>
</dbReference>
<sequence>YRTNSNVINFFIRDGGSVTFNQNVTVQDITEYHKVALKYKNGDIACWVDGEEKIISTATGMPSGLSRLGFVLEGASVDPFVGKVREVKAFRRALTDAELTKLTNNIV</sequence>
<organism evidence="1">
    <name type="scientific">marine sediment metagenome</name>
    <dbReference type="NCBI Taxonomy" id="412755"/>
    <lineage>
        <taxon>unclassified sequences</taxon>
        <taxon>metagenomes</taxon>
        <taxon>ecological metagenomes</taxon>
    </lineage>
</organism>
<evidence type="ECO:0008006" key="2">
    <source>
        <dbReference type="Google" id="ProtNLM"/>
    </source>
</evidence>
<dbReference type="InterPro" id="IPR013320">
    <property type="entry name" value="ConA-like_dom_sf"/>
</dbReference>
<accession>X0TBF6</accession>
<feature type="non-terminal residue" evidence="1">
    <location>
        <position position="1"/>
    </location>
</feature>
<gene>
    <name evidence="1" type="ORF">S01H1_20884</name>
</gene>
<reference evidence="1" key="1">
    <citation type="journal article" date="2014" name="Front. Microbiol.">
        <title>High frequency of phylogenetically diverse reductive dehalogenase-homologous genes in deep subseafloor sedimentary metagenomes.</title>
        <authorList>
            <person name="Kawai M."/>
            <person name="Futagami T."/>
            <person name="Toyoda A."/>
            <person name="Takaki Y."/>
            <person name="Nishi S."/>
            <person name="Hori S."/>
            <person name="Arai W."/>
            <person name="Tsubouchi T."/>
            <person name="Morono Y."/>
            <person name="Uchiyama I."/>
            <person name="Ito T."/>
            <person name="Fujiyama A."/>
            <person name="Inagaki F."/>
            <person name="Takami H."/>
        </authorList>
    </citation>
    <scope>NUCLEOTIDE SEQUENCE</scope>
    <source>
        <strain evidence="1">Expedition CK06-06</strain>
    </source>
</reference>
<evidence type="ECO:0000313" key="1">
    <source>
        <dbReference type="EMBL" id="GAF90534.1"/>
    </source>
</evidence>
<comment type="caution">
    <text evidence="1">The sequence shown here is derived from an EMBL/GenBank/DDBJ whole genome shotgun (WGS) entry which is preliminary data.</text>
</comment>
<name>X0TBF6_9ZZZZ</name>
<dbReference type="Gene3D" id="2.60.120.200">
    <property type="match status" value="1"/>
</dbReference>
<dbReference type="EMBL" id="BARS01011493">
    <property type="protein sequence ID" value="GAF90534.1"/>
    <property type="molecule type" value="Genomic_DNA"/>
</dbReference>
<protein>
    <recommendedName>
        <fullName evidence="2">LamG-like jellyroll fold domain-containing protein</fullName>
    </recommendedName>
</protein>
<dbReference type="AlphaFoldDB" id="X0TBF6"/>
<proteinExistence type="predicted"/>
<dbReference type="SUPFAM" id="SSF49899">
    <property type="entry name" value="Concanavalin A-like lectins/glucanases"/>
    <property type="match status" value="1"/>
</dbReference>